<dbReference type="EMBL" id="VIIS01001805">
    <property type="protein sequence ID" value="KAF0292537.1"/>
    <property type="molecule type" value="Genomic_DNA"/>
</dbReference>
<dbReference type="Proteomes" id="UP000440578">
    <property type="component" value="Unassembled WGS sequence"/>
</dbReference>
<dbReference type="AlphaFoldDB" id="A0A6A4V8E3"/>
<evidence type="ECO:0000313" key="2">
    <source>
        <dbReference type="Proteomes" id="UP000440578"/>
    </source>
</evidence>
<proteinExistence type="predicted"/>
<name>A0A6A4V8E3_AMPAM</name>
<evidence type="ECO:0000313" key="1">
    <source>
        <dbReference type="EMBL" id="KAF0292537.1"/>
    </source>
</evidence>
<gene>
    <name evidence="1" type="ORF">FJT64_009478</name>
</gene>
<reference evidence="1 2" key="1">
    <citation type="submission" date="2019-07" db="EMBL/GenBank/DDBJ databases">
        <title>Draft genome assembly of a fouling barnacle, Amphibalanus amphitrite (Darwin, 1854): The first reference genome for Thecostraca.</title>
        <authorList>
            <person name="Kim W."/>
        </authorList>
    </citation>
    <scope>NUCLEOTIDE SEQUENCE [LARGE SCALE GENOMIC DNA]</scope>
    <source>
        <strain evidence="1">SNU_AA5</strain>
        <tissue evidence="1">Soma without cirri and trophi</tissue>
    </source>
</reference>
<accession>A0A6A4V8E3</accession>
<organism evidence="1 2">
    <name type="scientific">Amphibalanus amphitrite</name>
    <name type="common">Striped barnacle</name>
    <name type="synonym">Balanus amphitrite</name>
    <dbReference type="NCBI Taxonomy" id="1232801"/>
    <lineage>
        <taxon>Eukaryota</taxon>
        <taxon>Metazoa</taxon>
        <taxon>Ecdysozoa</taxon>
        <taxon>Arthropoda</taxon>
        <taxon>Crustacea</taxon>
        <taxon>Multicrustacea</taxon>
        <taxon>Cirripedia</taxon>
        <taxon>Thoracica</taxon>
        <taxon>Thoracicalcarea</taxon>
        <taxon>Balanomorpha</taxon>
        <taxon>Balanoidea</taxon>
        <taxon>Balanidae</taxon>
        <taxon>Amphibalaninae</taxon>
        <taxon>Amphibalanus</taxon>
    </lineage>
</organism>
<sequence>MLLRVYRMMQGLPGRTQKMVTYVMLGALPCRVEETLEHFLYECGELQEERRMAEIRTRSRLTRNRAAVETLMDAGLQEASLIHQIYKARVEKELNQSSPHGHS</sequence>
<protein>
    <submittedName>
        <fullName evidence="1">Uncharacterized protein</fullName>
    </submittedName>
</protein>
<comment type="caution">
    <text evidence="1">The sequence shown here is derived from an EMBL/GenBank/DDBJ whole genome shotgun (WGS) entry which is preliminary data.</text>
</comment>
<keyword evidence="2" id="KW-1185">Reference proteome</keyword>